<dbReference type="PANTHER" id="PTHR35163">
    <property type="entry name" value="OS02G0467300 PROTEIN"/>
    <property type="match status" value="1"/>
</dbReference>
<accession>A0A8T0WXY6</accession>
<feature type="compositionally biased region" description="Acidic residues" evidence="5">
    <location>
        <begin position="88"/>
        <end position="97"/>
    </location>
</feature>
<organism evidence="7 8">
    <name type="scientific">Panicum virgatum</name>
    <name type="common">Blackwell switchgrass</name>
    <dbReference type="NCBI Taxonomy" id="38727"/>
    <lineage>
        <taxon>Eukaryota</taxon>
        <taxon>Viridiplantae</taxon>
        <taxon>Streptophyta</taxon>
        <taxon>Embryophyta</taxon>
        <taxon>Tracheophyta</taxon>
        <taxon>Spermatophyta</taxon>
        <taxon>Magnoliopsida</taxon>
        <taxon>Liliopsida</taxon>
        <taxon>Poales</taxon>
        <taxon>Poaceae</taxon>
        <taxon>PACMAD clade</taxon>
        <taxon>Panicoideae</taxon>
        <taxon>Panicodae</taxon>
        <taxon>Paniceae</taxon>
        <taxon>Panicinae</taxon>
        <taxon>Panicum</taxon>
        <taxon>Panicum sect. Hiantes</taxon>
    </lineage>
</organism>
<keyword evidence="1" id="KW-0479">Metal-binding</keyword>
<evidence type="ECO:0000256" key="1">
    <source>
        <dbReference type="ARBA" id="ARBA00022723"/>
    </source>
</evidence>
<keyword evidence="8" id="KW-1185">Reference proteome</keyword>
<gene>
    <name evidence="7" type="ORF">PVAP13_1NG182300</name>
</gene>
<evidence type="ECO:0000256" key="3">
    <source>
        <dbReference type="ARBA" id="ARBA00022833"/>
    </source>
</evidence>
<dbReference type="InterPro" id="IPR010666">
    <property type="entry name" value="Znf_GRF"/>
</dbReference>
<name>A0A8T0WXY6_PANVG</name>
<dbReference type="PANTHER" id="PTHR35163:SF12">
    <property type="entry name" value="OS05G0134500 PROTEIN"/>
    <property type="match status" value="1"/>
</dbReference>
<evidence type="ECO:0000313" key="7">
    <source>
        <dbReference type="EMBL" id="KAG2649984.1"/>
    </source>
</evidence>
<keyword evidence="2 4" id="KW-0863">Zinc-finger</keyword>
<protein>
    <recommendedName>
        <fullName evidence="6">GRF-type domain-containing protein</fullName>
    </recommendedName>
</protein>
<evidence type="ECO:0000256" key="4">
    <source>
        <dbReference type="PROSITE-ProRule" id="PRU01343"/>
    </source>
</evidence>
<proteinExistence type="predicted"/>
<dbReference type="PROSITE" id="PS51999">
    <property type="entry name" value="ZF_GRF"/>
    <property type="match status" value="1"/>
</dbReference>
<feature type="domain" description="GRF-type" evidence="6">
    <location>
        <begin position="124"/>
        <end position="166"/>
    </location>
</feature>
<comment type="caution">
    <text evidence="7">The sequence shown here is derived from an EMBL/GenBank/DDBJ whole genome shotgun (WGS) entry which is preliminary data.</text>
</comment>
<evidence type="ECO:0000256" key="2">
    <source>
        <dbReference type="ARBA" id="ARBA00022771"/>
    </source>
</evidence>
<evidence type="ECO:0000256" key="5">
    <source>
        <dbReference type="SAM" id="MobiDB-lite"/>
    </source>
</evidence>
<feature type="compositionally biased region" description="Low complexity" evidence="5">
    <location>
        <begin position="13"/>
        <end position="30"/>
    </location>
</feature>
<dbReference type="EMBL" id="CM029038">
    <property type="protein sequence ID" value="KAG2649984.1"/>
    <property type="molecule type" value="Genomic_DNA"/>
</dbReference>
<keyword evidence="3" id="KW-0862">Zinc</keyword>
<reference evidence="7" key="1">
    <citation type="submission" date="2020-05" db="EMBL/GenBank/DDBJ databases">
        <title>WGS assembly of Panicum virgatum.</title>
        <authorList>
            <person name="Lovell J.T."/>
            <person name="Jenkins J."/>
            <person name="Shu S."/>
            <person name="Juenger T.E."/>
            <person name="Schmutz J."/>
        </authorList>
    </citation>
    <scope>NUCLEOTIDE SEQUENCE</scope>
    <source>
        <strain evidence="7">AP13</strain>
    </source>
</reference>
<dbReference type="AlphaFoldDB" id="A0A8T0WXY6"/>
<evidence type="ECO:0000313" key="8">
    <source>
        <dbReference type="Proteomes" id="UP000823388"/>
    </source>
</evidence>
<feature type="region of interest" description="Disordered" evidence="5">
    <location>
        <begin position="64"/>
        <end position="100"/>
    </location>
</feature>
<evidence type="ECO:0000259" key="6">
    <source>
        <dbReference type="PROSITE" id="PS51999"/>
    </source>
</evidence>
<feature type="compositionally biased region" description="Gly residues" evidence="5">
    <location>
        <begin position="1"/>
        <end position="12"/>
    </location>
</feature>
<dbReference type="GO" id="GO:0008270">
    <property type="term" value="F:zinc ion binding"/>
    <property type="evidence" value="ECO:0007669"/>
    <property type="project" value="UniProtKB-KW"/>
</dbReference>
<dbReference type="Proteomes" id="UP000823388">
    <property type="component" value="Chromosome 1N"/>
</dbReference>
<sequence>MTGAGNGSGRGAAKGAAAAASTRSKSVATTSPVPILIDYSPFICQMGRPCAGCFEYHERKRKAEEAARVATPTKKTRSRGGSSSFEDPFSESSEESDPVSVEEIPFGMEVDEWGGIDRVTQYRCRHGKRPRRMLCWDRANTGRRFLSCPIQARSSRCRFVKWIDDEWPAKFQKVACTLWDVVDQYKKKADEAKADFMGAIALRN</sequence>
<feature type="region of interest" description="Disordered" evidence="5">
    <location>
        <begin position="1"/>
        <end position="30"/>
    </location>
</feature>